<dbReference type="InterPro" id="IPR051081">
    <property type="entry name" value="HTH_MetalResp_TranReg"/>
</dbReference>
<feature type="domain" description="HTH arsR-type" evidence="4">
    <location>
        <begin position="17"/>
        <end position="114"/>
    </location>
</feature>
<dbReference type="InterPro" id="IPR036390">
    <property type="entry name" value="WH_DNA-bd_sf"/>
</dbReference>
<keyword evidence="3" id="KW-0804">Transcription</keyword>
<dbReference type="InterPro" id="IPR036388">
    <property type="entry name" value="WH-like_DNA-bd_sf"/>
</dbReference>
<dbReference type="PANTHER" id="PTHR33154:SF18">
    <property type="entry name" value="ARSENICAL RESISTANCE OPERON REPRESSOR"/>
    <property type="match status" value="1"/>
</dbReference>
<dbReference type="AlphaFoldDB" id="A0A6P2CCU0"/>
<keyword evidence="2" id="KW-0238">DNA-binding</keyword>
<sequence length="124" mass="13323">MSNHEAVRERPVGDRAGDPAQTAALARRFKALGDPVRVRLLSLIASHAGGEACVCDISGSFDLSQPTISHHLKVLREAGLLESERRGTWVHYRIVPSALHGLSAFLAFEPGPDQPTSSCDEDAP</sequence>
<protein>
    <submittedName>
        <fullName evidence="5">ArsR family transcriptional regulator</fullName>
    </submittedName>
</protein>
<reference evidence="5 6" key="1">
    <citation type="submission" date="2018-07" db="EMBL/GenBank/DDBJ databases">
        <title>Genome sequence of Rhodococcus rhodnii ATCC 35071 from Rhodnius prolixus.</title>
        <authorList>
            <person name="Patel V."/>
            <person name="Vogel K.J."/>
        </authorList>
    </citation>
    <scope>NUCLEOTIDE SEQUENCE [LARGE SCALE GENOMIC DNA]</scope>
    <source>
        <strain evidence="5 6">ATCC 35071</strain>
    </source>
</reference>
<comment type="caution">
    <text evidence="5">The sequence shown here is derived from an EMBL/GenBank/DDBJ whole genome shotgun (WGS) entry which is preliminary data.</text>
</comment>
<gene>
    <name evidence="5" type="ORF">DW322_05325</name>
</gene>
<organism evidence="5 6">
    <name type="scientific">Rhodococcus rhodnii</name>
    <dbReference type="NCBI Taxonomy" id="38312"/>
    <lineage>
        <taxon>Bacteria</taxon>
        <taxon>Bacillati</taxon>
        <taxon>Actinomycetota</taxon>
        <taxon>Actinomycetes</taxon>
        <taxon>Mycobacteriales</taxon>
        <taxon>Nocardiaceae</taxon>
        <taxon>Rhodococcus</taxon>
    </lineage>
</organism>
<dbReference type="PANTHER" id="PTHR33154">
    <property type="entry name" value="TRANSCRIPTIONAL REGULATOR, ARSR FAMILY"/>
    <property type="match status" value="1"/>
</dbReference>
<evidence type="ECO:0000259" key="4">
    <source>
        <dbReference type="PROSITE" id="PS50987"/>
    </source>
</evidence>
<dbReference type="InterPro" id="IPR018334">
    <property type="entry name" value="ArsR_HTH"/>
</dbReference>
<dbReference type="RefSeq" id="WP_010837877.1">
    <property type="nucleotide sequence ID" value="NZ_QRCM01000001.1"/>
</dbReference>
<accession>A0A6P2CCU0</accession>
<keyword evidence="1" id="KW-0805">Transcription regulation</keyword>
<evidence type="ECO:0000256" key="1">
    <source>
        <dbReference type="ARBA" id="ARBA00023015"/>
    </source>
</evidence>
<dbReference type="SUPFAM" id="SSF46785">
    <property type="entry name" value="Winged helix' DNA-binding domain"/>
    <property type="match status" value="1"/>
</dbReference>
<dbReference type="NCBIfam" id="NF033788">
    <property type="entry name" value="HTH_metalloreg"/>
    <property type="match status" value="1"/>
</dbReference>
<dbReference type="SMART" id="SM00418">
    <property type="entry name" value="HTH_ARSR"/>
    <property type="match status" value="1"/>
</dbReference>
<name>A0A6P2CCU0_9NOCA</name>
<evidence type="ECO:0000256" key="2">
    <source>
        <dbReference type="ARBA" id="ARBA00023125"/>
    </source>
</evidence>
<dbReference type="Pfam" id="PF01022">
    <property type="entry name" value="HTH_5"/>
    <property type="match status" value="1"/>
</dbReference>
<dbReference type="InterPro" id="IPR001845">
    <property type="entry name" value="HTH_ArsR_DNA-bd_dom"/>
</dbReference>
<dbReference type="PROSITE" id="PS00846">
    <property type="entry name" value="HTH_ARSR_1"/>
    <property type="match status" value="1"/>
</dbReference>
<evidence type="ECO:0000313" key="6">
    <source>
        <dbReference type="Proteomes" id="UP000471120"/>
    </source>
</evidence>
<proteinExistence type="predicted"/>
<dbReference type="InterPro" id="IPR011991">
    <property type="entry name" value="ArsR-like_HTH"/>
</dbReference>
<dbReference type="CDD" id="cd00090">
    <property type="entry name" value="HTH_ARSR"/>
    <property type="match status" value="1"/>
</dbReference>
<dbReference type="PROSITE" id="PS50987">
    <property type="entry name" value="HTH_ARSR_2"/>
    <property type="match status" value="1"/>
</dbReference>
<dbReference type="Gene3D" id="1.10.10.10">
    <property type="entry name" value="Winged helix-like DNA-binding domain superfamily/Winged helix DNA-binding domain"/>
    <property type="match status" value="1"/>
</dbReference>
<dbReference type="Proteomes" id="UP000471120">
    <property type="component" value="Unassembled WGS sequence"/>
</dbReference>
<dbReference type="GO" id="GO:0003677">
    <property type="term" value="F:DNA binding"/>
    <property type="evidence" value="ECO:0007669"/>
    <property type="project" value="UniProtKB-KW"/>
</dbReference>
<evidence type="ECO:0000313" key="5">
    <source>
        <dbReference type="EMBL" id="TXG89740.1"/>
    </source>
</evidence>
<dbReference type="GO" id="GO:0003700">
    <property type="term" value="F:DNA-binding transcription factor activity"/>
    <property type="evidence" value="ECO:0007669"/>
    <property type="project" value="InterPro"/>
</dbReference>
<dbReference type="EMBL" id="QRCM01000001">
    <property type="protein sequence ID" value="TXG89740.1"/>
    <property type="molecule type" value="Genomic_DNA"/>
</dbReference>
<dbReference type="PRINTS" id="PR00778">
    <property type="entry name" value="HTHARSR"/>
</dbReference>
<evidence type="ECO:0000256" key="3">
    <source>
        <dbReference type="ARBA" id="ARBA00023163"/>
    </source>
</evidence>